<dbReference type="EC" id="2.7.7.14" evidence="10"/>
<dbReference type="RefSeq" id="WP_012230014.1">
    <property type="nucleotide sequence ID" value="NZ_HG422565.1"/>
</dbReference>
<evidence type="ECO:0000313" key="14">
    <source>
        <dbReference type="Proteomes" id="UP000018291"/>
    </source>
</evidence>
<dbReference type="Proteomes" id="UP000018291">
    <property type="component" value="Unassembled WGS sequence"/>
</dbReference>
<organism evidence="13 14">
    <name type="scientific">Candidatus Neomicrothrix parvicella RN1</name>
    <dbReference type="NCBI Taxonomy" id="1229780"/>
    <lineage>
        <taxon>Bacteria</taxon>
        <taxon>Bacillati</taxon>
        <taxon>Actinomycetota</taxon>
        <taxon>Acidimicrobiia</taxon>
        <taxon>Acidimicrobiales</taxon>
        <taxon>Microthrixaceae</taxon>
        <taxon>Candidatus Neomicrothrix</taxon>
    </lineage>
</organism>
<keyword evidence="3" id="KW-0444">Lipid biosynthesis</keyword>
<dbReference type="NCBIfam" id="TIGR00125">
    <property type="entry name" value="cyt_tran_rel"/>
    <property type="match status" value="1"/>
</dbReference>
<dbReference type="InterPro" id="IPR014729">
    <property type="entry name" value="Rossmann-like_a/b/a_fold"/>
</dbReference>
<dbReference type="PANTHER" id="PTHR45780">
    <property type="entry name" value="ETHANOLAMINE-PHOSPHATE CYTIDYLYLTRANSFERASE"/>
    <property type="match status" value="1"/>
</dbReference>
<dbReference type="InterPro" id="IPR004821">
    <property type="entry name" value="Cyt_trans-like"/>
</dbReference>
<dbReference type="GO" id="GO:0006646">
    <property type="term" value="P:phosphatidylethanolamine biosynthetic process"/>
    <property type="evidence" value="ECO:0007669"/>
    <property type="project" value="UniProtKB-UniPathway"/>
</dbReference>
<accession>R4Z365</accession>
<keyword evidence="14" id="KW-1185">Reference proteome</keyword>
<feature type="domain" description="Cytidyltransferase-like" evidence="12">
    <location>
        <begin position="13"/>
        <end position="132"/>
    </location>
</feature>
<comment type="pathway">
    <text evidence="1">Lipid metabolism.</text>
</comment>
<dbReference type="GO" id="GO:0005737">
    <property type="term" value="C:cytoplasm"/>
    <property type="evidence" value="ECO:0007669"/>
    <property type="project" value="TreeGrafter"/>
</dbReference>
<dbReference type="OrthoDB" id="9802794at2"/>
<proteinExistence type="inferred from homology"/>
<keyword evidence="7" id="KW-0594">Phospholipid biosynthesis</keyword>
<evidence type="ECO:0000256" key="10">
    <source>
        <dbReference type="ARBA" id="ARBA00024221"/>
    </source>
</evidence>
<dbReference type="eggNOG" id="COG0615">
    <property type="taxonomic scope" value="Bacteria"/>
</dbReference>
<dbReference type="SUPFAM" id="SSF52374">
    <property type="entry name" value="Nucleotidylyl transferase"/>
    <property type="match status" value="1"/>
</dbReference>
<evidence type="ECO:0000256" key="9">
    <source>
        <dbReference type="ARBA" id="ARBA00024191"/>
    </source>
</evidence>
<keyword evidence="4 13" id="KW-0808">Transferase</keyword>
<evidence type="ECO:0000256" key="8">
    <source>
        <dbReference type="ARBA" id="ARBA00023264"/>
    </source>
</evidence>
<name>R4Z365_9ACTN</name>
<dbReference type="Gene3D" id="3.40.50.620">
    <property type="entry name" value="HUPs"/>
    <property type="match status" value="1"/>
</dbReference>
<evidence type="ECO:0000256" key="1">
    <source>
        <dbReference type="ARBA" id="ARBA00005189"/>
    </source>
</evidence>
<dbReference type="GO" id="GO:0004306">
    <property type="term" value="F:ethanolamine-phosphate cytidylyltransferase activity"/>
    <property type="evidence" value="ECO:0007669"/>
    <property type="project" value="UniProtKB-EC"/>
</dbReference>
<keyword evidence="5 13" id="KW-0548">Nucleotidyltransferase</keyword>
<comment type="caution">
    <text evidence="13">The sequence shown here is derived from an EMBL/GenBank/DDBJ whole genome shotgun (WGS) entry which is preliminary data.</text>
</comment>
<evidence type="ECO:0000259" key="12">
    <source>
        <dbReference type="Pfam" id="PF01467"/>
    </source>
</evidence>
<dbReference type="Pfam" id="PF01467">
    <property type="entry name" value="CTP_transf_like"/>
    <property type="match status" value="1"/>
</dbReference>
<evidence type="ECO:0000256" key="6">
    <source>
        <dbReference type="ARBA" id="ARBA00023098"/>
    </source>
</evidence>
<evidence type="ECO:0000256" key="3">
    <source>
        <dbReference type="ARBA" id="ARBA00022516"/>
    </source>
</evidence>
<evidence type="ECO:0000256" key="11">
    <source>
        <dbReference type="ARBA" id="ARBA00031473"/>
    </source>
</evidence>
<gene>
    <name evidence="13" type="ORF">BN381_70043</name>
</gene>
<comment type="pathway">
    <text evidence="9">Phospholipid metabolism; phosphatidylethanolamine biosynthesis; phosphatidylethanolamine from ethanolamine: step 2/3.</text>
</comment>
<protein>
    <recommendedName>
        <fullName evidence="10">ethanolamine-phosphate cytidylyltransferase</fullName>
        <ecNumber evidence="10">2.7.7.14</ecNumber>
    </recommendedName>
    <alternativeName>
        <fullName evidence="11">CTP:phosphoethanolamine cytidylyltransferase</fullName>
    </alternativeName>
</protein>
<evidence type="ECO:0000256" key="7">
    <source>
        <dbReference type="ARBA" id="ARBA00023209"/>
    </source>
</evidence>
<sequence>MPETIVYADIVGDLFHAGHVSLLRTARSMGDQLIVGVHGDDDVALYKRLPVLTMAERIAVVEGCRYCDTVIPSAPLVITEEFLGQYSIDVVVHGDDIDDASLQHSYGVPLALGIMHLVPYSTVVSTTEIIHRITCRADLAV</sequence>
<evidence type="ECO:0000256" key="2">
    <source>
        <dbReference type="ARBA" id="ARBA00010101"/>
    </source>
</evidence>
<dbReference type="AlphaFoldDB" id="R4Z365"/>
<comment type="similarity">
    <text evidence="2">Belongs to the cytidylyltransferase family.</text>
</comment>
<dbReference type="InterPro" id="IPR044608">
    <property type="entry name" value="Ect1/PCYT2"/>
</dbReference>
<keyword evidence="8" id="KW-1208">Phospholipid metabolism</keyword>
<dbReference type="HOGENOM" id="CLU_034585_2_2_11"/>
<keyword evidence="6" id="KW-0443">Lipid metabolism</keyword>
<dbReference type="PANTHER" id="PTHR45780:SF2">
    <property type="entry name" value="ETHANOLAMINE-PHOSPHATE CYTIDYLYLTRANSFERASE"/>
    <property type="match status" value="1"/>
</dbReference>
<dbReference type="STRING" id="1229780.BN381_70043"/>
<reference evidence="13 14" key="1">
    <citation type="journal article" date="2013" name="ISME J.">
        <title>Metabolic model for the filamentous 'Candidatus Microthrix parvicella' based on genomic and metagenomic analyses.</title>
        <authorList>
            <person name="Jon McIlroy S."/>
            <person name="Kristiansen R."/>
            <person name="Albertsen M."/>
            <person name="Michael Karst S."/>
            <person name="Rossetti S."/>
            <person name="Lund Nielsen J."/>
            <person name="Tandoi V."/>
            <person name="James Seviour R."/>
            <person name="Nielsen P.H."/>
        </authorList>
    </citation>
    <scope>NUCLEOTIDE SEQUENCE [LARGE SCALE GENOMIC DNA]</scope>
    <source>
        <strain evidence="13 14">RN1</strain>
    </source>
</reference>
<dbReference type="EMBL" id="CANL01000067">
    <property type="protein sequence ID" value="CCM65344.1"/>
    <property type="molecule type" value="Genomic_DNA"/>
</dbReference>
<dbReference type="UniPathway" id="UPA00558">
    <property type="reaction ID" value="UER00742"/>
</dbReference>
<evidence type="ECO:0000313" key="13">
    <source>
        <dbReference type="EMBL" id="CCM65344.1"/>
    </source>
</evidence>
<evidence type="ECO:0000256" key="4">
    <source>
        <dbReference type="ARBA" id="ARBA00022679"/>
    </source>
</evidence>
<evidence type="ECO:0000256" key="5">
    <source>
        <dbReference type="ARBA" id="ARBA00022695"/>
    </source>
</evidence>